<reference evidence="1" key="1">
    <citation type="submission" date="2014-11" db="EMBL/GenBank/DDBJ databases">
        <authorList>
            <person name="Amaro Gonzalez C."/>
        </authorList>
    </citation>
    <scope>NUCLEOTIDE SEQUENCE</scope>
</reference>
<dbReference type="AlphaFoldDB" id="A0A0E9SI76"/>
<proteinExistence type="predicted"/>
<reference evidence="1" key="2">
    <citation type="journal article" date="2015" name="Fish Shellfish Immunol.">
        <title>Early steps in the European eel (Anguilla anguilla)-Vibrio vulnificus interaction in the gills: Role of the RtxA13 toxin.</title>
        <authorList>
            <person name="Callol A."/>
            <person name="Pajuelo D."/>
            <person name="Ebbesson L."/>
            <person name="Teles M."/>
            <person name="MacKenzie S."/>
            <person name="Amaro C."/>
        </authorList>
    </citation>
    <scope>NUCLEOTIDE SEQUENCE</scope>
</reference>
<accession>A0A0E9SI76</accession>
<name>A0A0E9SI76_ANGAN</name>
<evidence type="ECO:0000313" key="1">
    <source>
        <dbReference type="EMBL" id="JAH40360.1"/>
    </source>
</evidence>
<protein>
    <submittedName>
        <fullName evidence="1">Uncharacterized protein</fullName>
    </submittedName>
</protein>
<organism evidence="1">
    <name type="scientific">Anguilla anguilla</name>
    <name type="common">European freshwater eel</name>
    <name type="synonym">Muraena anguilla</name>
    <dbReference type="NCBI Taxonomy" id="7936"/>
    <lineage>
        <taxon>Eukaryota</taxon>
        <taxon>Metazoa</taxon>
        <taxon>Chordata</taxon>
        <taxon>Craniata</taxon>
        <taxon>Vertebrata</taxon>
        <taxon>Euteleostomi</taxon>
        <taxon>Actinopterygii</taxon>
        <taxon>Neopterygii</taxon>
        <taxon>Teleostei</taxon>
        <taxon>Anguilliformes</taxon>
        <taxon>Anguillidae</taxon>
        <taxon>Anguilla</taxon>
    </lineage>
</organism>
<dbReference type="EMBL" id="GBXM01068217">
    <property type="protein sequence ID" value="JAH40360.1"/>
    <property type="molecule type" value="Transcribed_RNA"/>
</dbReference>
<sequence length="49" mass="5416">MVKSVQKAANGSSHQFKTGIFPYLILSIMPHTKSGEVIRNKNKSIVKMA</sequence>